<dbReference type="AlphaFoldDB" id="A0A2A9P3Y3"/>
<feature type="compositionally biased region" description="Basic residues" evidence="1">
    <location>
        <begin position="49"/>
        <end position="63"/>
    </location>
</feature>
<feature type="region of interest" description="Disordered" evidence="1">
    <location>
        <begin position="35"/>
        <end position="77"/>
    </location>
</feature>
<keyword evidence="3" id="KW-1185">Reference proteome</keyword>
<feature type="compositionally biased region" description="Basic and acidic residues" evidence="1">
    <location>
        <begin position="64"/>
        <end position="77"/>
    </location>
</feature>
<organism evidence="2 3">
    <name type="scientific">Ophiocordyceps unilateralis</name>
    <name type="common">Zombie-ant fungus</name>
    <name type="synonym">Torrubia unilateralis</name>
    <dbReference type="NCBI Taxonomy" id="268505"/>
    <lineage>
        <taxon>Eukaryota</taxon>
        <taxon>Fungi</taxon>
        <taxon>Dikarya</taxon>
        <taxon>Ascomycota</taxon>
        <taxon>Pezizomycotina</taxon>
        <taxon>Sordariomycetes</taxon>
        <taxon>Hypocreomycetidae</taxon>
        <taxon>Hypocreales</taxon>
        <taxon>Ophiocordycipitaceae</taxon>
        <taxon>Ophiocordyceps</taxon>
    </lineage>
</organism>
<name>A0A2A9P3Y3_OPHUN</name>
<gene>
    <name evidence="2" type="ORF">XA68_17806</name>
</gene>
<evidence type="ECO:0000256" key="1">
    <source>
        <dbReference type="SAM" id="MobiDB-lite"/>
    </source>
</evidence>
<dbReference type="EMBL" id="LAZP02000800">
    <property type="protein sequence ID" value="PFH55701.1"/>
    <property type="molecule type" value="Genomic_DNA"/>
</dbReference>
<evidence type="ECO:0000313" key="2">
    <source>
        <dbReference type="EMBL" id="PFH55701.1"/>
    </source>
</evidence>
<protein>
    <submittedName>
        <fullName evidence="2">Uncharacterized protein</fullName>
    </submittedName>
</protein>
<reference evidence="2 3" key="2">
    <citation type="journal article" date="2017" name="Sci. Rep.">
        <title>Ant-infecting Ophiocordyceps genomes reveal a high diversity of potential behavioral manipulation genes and a possible major role for enterotoxins.</title>
        <authorList>
            <person name="de Bekker C."/>
            <person name="Ohm R.A."/>
            <person name="Evans H.C."/>
            <person name="Brachmann A."/>
            <person name="Hughes D.P."/>
        </authorList>
    </citation>
    <scope>NUCLEOTIDE SEQUENCE [LARGE SCALE GENOMIC DNA]</scope>
    <source>
        <strain evidence="2 3">SC16a</strain>
    </source>
</reference>
<sequence length="158" mass="18262">MSESVADMHVKKKKNMASIIASRLSREGICSMLGLKEKRQKTERERERERKKRARERERKKRARERERERTAEDSRGLKDKRQTMCLTILYCKQCRADNCNGVVMTNIQQPILCEAARQLGSSFGACGQPTTFACAFLPAGRTLRCDACIQWLRSQYV</sequence>
<reference evidence="2 3" key="1">
    <citation type="journal article" date="2015" name="BMC Genomics">
        <title>Gene expression during zombie ant biting behavior reflects the complexity underlying fungal parasitic behavioral manipulation.</title>
        <authorList>
            <person name="de Bekker C."/>
            <person name="Ohm R.A."/>
            <person name="Loreto R.G."/>
            <person name="Sebastian A."/>
            <person name="Albert I."/>
            <person name="Merrow M."/>
            <person name="Brachmann A."/>
            <person name="Hughes D.P."/>
        </authorList>
    </citation>
    <scope>NUCLEOTIDE SEQUENCE [LARGE SCALE GENOMIC DNA]</scope>
    <source>
        <strain evidence="2 3">SC16a</strain>
    </source>
</reference>
<evidence type="ECO:0000313" key="3">
    <source>
        <dbReference type="Proteomes" id="UP000037136"/>
    </source>
</evidence>
<dbReference type="Proteomes" id="UP000037136">
    <property type="component" value="Unassembled WGS sequence"/>
</dbReference>
<proteinExistence type="predicted"/>
<comment type="caution">
    <text evidence="2">The sequence shown here is derived from an EMBL/GenBank/DDBJ whole genome shotgun (WGS) entry which is preliminary data.</text>
</comment>
<feature type="compositionally biased region" description="Basic and acidic residues" evidence="1">
    <location>
        <begin position="35"/>
        <end position="48"/>
    </location>
</feature>
<accession>A0A2A9P3Y3</accession>